<dbReference type="InterPro" id="IPR013783">
    <property type="entry name" value="Ig-like_fold"/>
</dbReference>
<feature type="chain" id="PRO_5022172436" evidence="9">
    <location>
        <begin position="23"/>
        <end position="702"/>
    </location>
</feature>
<evidence type="ECO:0000256" key="3">
    <source>
        <dbReference type="ARBA" id="ARBA00022723"/>
    </source>
</evidence>
<evidence type="ECO:0000256" key="6">
    <source>
        <dbReference type="ARBA" id="ARBA00022833"/>
    </source>
</evidence>
<evidence type="ECO:0000256" key="9">
    <source>
        <dbReference type="SAM" id="SignalP"/>
    </source>
</evidence>
<keyword evidence="7" id="KW-0482">Metalloprotease</keyword>
<keyword evidence="12" id="KW-1185">Reference proteome</keyword>
<proteinExistence type="inferred from homology"/>
<comment type="similarity">
    <text evidence="1">Belongs to the peptidase M43B family.</text>
</comment>
<evidence type="ECO:0000256" key="7">
    <source>
        <dbReference type="ARBA" id="ARBA00023049"/>
    </source>
</evidence>
<dbReference type="Pfam" id="PF18962">
    <property type="entry name" value="Por_Secre_tail"/>
    <property type="match status" value="1"/>
</dbReference>
<dbReference type="OrthoDB" id="6278496at2"/>
<dbReference type="GO" id="GO:0006508">
    <property type="term" value="P:proteolysis"/>
    <property type="evidence" value="ECO:0007669"/>
    <property type="project" value="UniProtKB-KW"/>
</dbReference>
<dbReference type="EMBL" id="VLPL01000002">
    <property type="protein sequence ID" value="TSJ46325.1"/>
    <property type="molecule type" value="Genomic_DNA"/>
</dbReference>
<dbReference type="GO" id="GO:0008237">
    <property type="term" value="F:metallopeptidase activity"/>
    <property type="evidence" value="ECO:0007669"/>
    <property type="project" value="UniProtKB-KW"/>
</dbReference>
<dbReference type="PROSITE" id="PS50093">
    <property type="entry name" value="PKD"/>
    <property type="match status" value="1"/>
</dbReference>
<reference evidence="11 12" key="1">
    <citation type="submission" date="2019-07" db="EMBL/GenBank/DDBJ databases">
        <authorList>
            <person name="Huq M.A."/>
        </authorList>
    </citation>
    <scope>NUCLEOTIDE SEQUENCE [LARGE SCALE GENOMIC DNA]</scope>
    <source>
        <strain evidence="11 12">MAH-3</strain>
    </source>
</reference>
<keyword evidence="8" id="KW-1015">Disulfide bond</keyword>
<dbReference type="InterPro" id="IPR024079">
    <property type="entry name" value="MetalloPept_cat_dom_sf"/>
</dbReference>
<keyword evidence="3" id="KW-0479">Metal-binding</keyword>
<dbReference type="Pfam" id="PF05572">
    <property type="entry name" value="Peptidase_M43"/>
    <property type="match status" value="1"/>
</dbReference>
<evidence type="ECO:0000256" key="8">
    <source>
        <dbReference type="ARBA" id="ARBA00023157"/>
    </source>
</evidence>
<evidence type="ECO:0000259" key="10">
    <source>
        <dbReference type="PROSITE" id="PS50093"/>
    </source>
</evidence>
<gene>
    <name evidence="11" type="ORF">FO442_03985</name>
</gene>
<organism evidence="11 12">
    <name type="scientific">Fluviicola chungangensis</name>
    <dbReference type="NCBI Taxonomy" id="2597671"/>
    <lineage>
        <taxon>Bacteria</taxon>
        <taxon>Pseudomonadati</taxon>
        <taxon>Bacteroidota</taxon>
        <taxon>Flavobacteriia</taxon>
        <taxon>Flavobacteriales</taxon>
        <taxon>Crocinitomicaceae</taxon>
        <taxon>Fluviicola</taxon>
    </lineage>
</organism>
<dbReference type="Gene3D" id="3.40.390.10">
    <property type="entry name" value="Collagenase (Catalytic Domain)"/>
    <property type="match status" value="1"/>
</dbReference>
<comment type="caution">
    <text evidence="11">The sequence shown here is derived from an EMBL/GenBank/DDBJ whole genome shotgun (WGS) entry which is preliminary data.</text>
</comment>
<dbReference type="CDD" id="cd00146">
    <property type="entry name" value="PKD"/>
    <property type="match status" value="1"/>
</dbReference>
<keyword evidence="6" id="KW-0862">Zinc</keyword>
<dbReference type="Gene3D" id="2.60.40.10">
    <property type="entry name" value="Immunoglobulins"/>
    <property type="match status" value="1"/>
</dbReference>
<keyword evidence="2" id="KW-0645">Protease</keyword>
<name>A0A556N2M9_9FLAO</name>
<dbReference type="InterPro" id="IPR000601">
    <property type="entry name" value="PKD_dom"/>
</dbReference>
<evidence type="ECO:0000256" key="1">
    <source>
        <dbReference type="ARBA" id="ARBA00008721"/>
    </source>
</evidence>
<dbReference type="Pfam" id="PF00801">
    <property type="entry name" value="PKD"/>
    <property type="match status" value="1"/>
</dbReference>
<dbReference type="SUPFAM" id="SSF49299">
    <property type="entry name" value="PKD domain"/>
    <property type="match status" value="1"/>
</dbReference>
<feature type="signal peptide" evidence="9">
    <location>
        <begin position="1"/>
        <end position="22"/>
    </location>
</feature>
<sequence length="702" mass="76799">MKLKTTSFLFALLLSTSFGVNAQQTHTCRHVNPDTEALKNIKSLLAHSQKSTDLKIIPVVFHVLHQNGSENISQAQVWDELQNLNEDFQRMNADTTLVTAPFDTIKGKANFEFRLATIAPNGNPTDGIDRIFSPLTNVGDETAMINAWDSHKYVNIWVVRQTIPGVFGFTSNPLTSLNSCNQGIVILNESVGSIGTGNTSLRHILTHEMGQYFGLFHTCGNQDLGESCNYSDGIIDTPISKGNSFCNLSVNSCDDTDDAASFAYWGFDPRDNIENFMELSYCQRMFTNGQVDLMRSVVESPLYSRDQLWTPANLNATGTAGATPPVAEVAPNSNFSILSNNNNSNPFTYGMICAGDDVQFSTENGLTPFGTTFYSWSFPGGNPATSPLEDPIVTYANPGYYNVTLTATGPHGSTTTTRNAMIYVSGSWPEFTGPTVQDFNTSGNFWQSQNMQDDSGYFQHIANGGMQNTGCFLLGNHYEADTTEPCYLADARQINGSKDNLISPAFDLSTSTGITISFDYAYGSAAVPDSATEVLKVYYSRDCGETWVQKKMISDTALITAFAAQNSMYLPAQNQWKQVSFPFTTTSTDTKTRFKFEFIASNFSNNLYIDNFVIDGVLGISDSELSGISIFPNPSQKGGTIGISGLSGSKADLTIRDIQGKLVYQKELSGSDLQLNTDLKSGCYLIEVTQKGSKFLTRLIID</sequence>
<evidence type="ECO:0000313" key="11">
    <source>
        <dbReference type="EMBL" id="TSJ46325.1"/>
    </source>
</evidence>
<dbReference type="InterPro" id="IPR026444">
    <property type="entry name" value="Secre_tail"/>
</dbReference>
<dbReference type="GO" id="GO:0046872">
    <property type="term" value="F:metal ion binding"/>
    <property type="evidence" value="ECO:0007669"/>
    <property type="project" value="UniProtKB-KW"/>
</dbReference>
<feature type="domain" description="PKD" evidence="10">
    <location>
        <begin position="354"/>
        <end position="424"/>
    </location>
</feature>
<dbReference type="PANTHER" id="PTHR47466">
    <property type="match status" value="1"/>
</dbReference>
<dbReference type="NCBIfam" id="TIGR04183">
    <property type="entry name" value="Por_Secre_tail"/>
    <property type="match status" value="1"/>
</dbReference>
<keyword evidence="4 9" id="KW-0732">Signal</keyword>
<evidence type="ECO:0000313" key="12">
    <source>
        <dbReference type="Proteomes" id="UP000316008"/>
    </source>
</evidence>
<dbReference type="PANTHER" id="PTHR47466:SF1">
    <property type="entry name" value="METALLOPROTEASE MEP1 (AFU_ORTHOLOGUE AFUA_1G07730)-RELATED"/>
    <property type="match status" value="1"/>
</dbReference>
<dbReference type="InterPro" id="IPR049419">
    <property type="entry name" value="Reelin_subrepeat-B"/>
</dbReference>
<protein>
    <submittedName>
        <fullName evidence="11">T9SS type A sorting domain-containing protein</fullName>
    </submittedName>
</protein>
<dbReference type="Pfam" id="PF21471">
    <property type="entry name" value="Reelin_subrepeat-B"/>
    <property type="match status" value="1"/>
</dbReference>
<dbReference type="Gene3D" id="2.60.120.260">
    <property type="entry name" value="Galactose-binding domain-like"/>
    <property type="match status" value="1"/>
</dbReference>
<dbReference type="AlphaFoldDB" id="A0A556N2M9"/>
<keyword evidence="5" id="KW-0378">Hydrolase</keyword>
<dbReference type="Proteomes" id="UP000316008">
    <property type="component" value="Unassembled WGS sequence"/>
</dbReference>
<evidence type="ECO:0000256" key="2">
    <source>
        <dbReference type="ARBA" id="ARBA00022670"/>
    </source>
</evidence>
<dbReference type="InterPro" id="IPR035986">
    <property type="entry name" value="PKD_dom_sf"/>
</dbReference>
<dbReference type="InterPro" id="IPR008754">
    <property type="entry name" value="Peptidase_M43"/>
</dbReference>
<accession>A0A556N2M9</accession>
<evidence type="ECO:0000256" key="5">
    <source>
        <dbReference type="ARBA" id="ARBA00022801"/>
    </source>
</evidence>
<dbReference type="RefSeq" id="WP_144331862.1">
    <property type="nucleotide sequence ID" value="NZ_VLPL01000002.1"/>
</dbReference>
<dbReference type="SUPFAM" id="SSF55486">
    <property type="entry name" value="Metalloproteases ('zincins'), catalytic domain"/>
    <property type="match status" value="1"/>
</dbReference>
<evidence type="ECO:0000256" key="4">
    <source>
        <dbReference type="ARBA" id="ARBA00022729"/>
    </source>
</evidence>